<evidence type="ECO:0000259" key="14">
    <source>
        <dbReference type="PROSITE" id="PS50873"/>
    </source>
</evidence>
<feature type="region of interest" description="Disordered" evidence="13">
    <location>
        <begin position="579"/>
        <end position="612"/>
    </location>
</feature>
<feature type="compositionally biased region" description="Basic and acidic residues" evidence="13">
    <location>
        <begin position="629"/>
        <end position="642"/>
    </location>
</feature>
<dbReference type="InterPro" id="IPR029060">
    <property type="entry name" value="PIN-like_dom_sf"/>
</dbReference>
<evidence type="ECO:0000256" key="7">
    <source>
        <dbReference type="ARBA" id="ARBA00022801"/>
    </source>
</evidence>
<keyword evidence="5" id="KW-0255">Endonuclease</keyword>
<keyword evidence="3" id="KW-0540">Nuclease</keyword>
<evidence type="ECO:0000256" key="13">
    <source>
        <dbReference type="SAM" id="MobiDB-lite"/>
    </source>
</evidence>
<feature type="domain" description="Plant heme peroxidase family profile" evidence="14">
    <location>
        <begin position="1"/>
        <end position="276"/>
    </location>
</feature>
<keyword evidence="16" id="KW-1185">Reference proteome</keyword>
<feature type="region of interest" description="Disordered" evidence="13">
    <location>
        <begin position="629"/>
        <end position="668"/>
    </location>
</feature>
<dbReference type="GO" id="GO:0009555">
    <property type="term" value="P:pollen development"/>
    <property type="evidence" value="ECO:0007669"/>
    <property type="project" value="TreeGrafter"/>
</dbReference>
<comment type="similarity">
    <text evidence="11">Belongs to the XPG/RAD2 endonuclease family. GEN subfamily.</text>
</comment>
<dbReference type="Gene3D" id="1.10.150.20">
    <property type="entry name" value="5' to 3' exonuclease, C-terminal subdomain"/>
    <property type="match status" value="1"/>
</dbReference>
<dbReference type="GO" id="GO:0005634">
    <property type="term" value="C:nucleus"/>
    <property type="evidence" value="ECO:0007669"/>
    <property type="project" value="UniProtKB-SubCell"/>
</dbReference>
<dbReference type="Proteomes" id="UP000655225">
    <property type="component" value="Unassembled WGS sequence"/>
</dbReference>
<dbReference type="PRINTS" id="PR00853">
    <property type="entry name" value="XPGRADSUPER"/>
</dbReference>
<dbReference type="PANTHER" id="PTHR11081">
    <property type="entry name" value="FLAP ENDONUCLEASE FAMILY MEMBER"/>
    <property type="match status" value="1"/>
</dbReference>
<dbReference type="FunFam" id="3.40.50.1010:FF:000032">
    <property type="entry name" value="Flap endonuclease GEN-like 1"/>
    <property type="match status" value="1"/>
</dbReference>
<dbReference type="GO" id="GO:0017108">
    <property type="term" value="F:5'-flap endonuclease activity"/>
    <property type="evidence" value="ECO:0007669"/>
    <property type="project" value="TreeGrafter"/>
</dbReference>
<evidence type="ECO:0000313" key="16">
    <source>
        <dbReference type="Proteomes" id="UP000655225"/>
    </source>
</evidence>
<dbReference type="PROSITE" id="PS50873">
    <property type="entry name" value="PEROXIDASE_4"/>
    <property type="match status" value="1"/>
</dbReference>
<dbReference type="SMART" id="SM00484">
    <property type="entry name" value="XPGI"/>
    <property type="match status" value="1"/>
</dbReference>
<evidence type="ECO:0000256" key="1">
    <source>
        <dbReference type="ARBA" id="ARBA00001946"/>
    </source>
</evidence>
<keyword evidence="9" id="KW-0234">DNA repair</keyword>
<keyword evidence="4" id="KW-0479">Metal-binding</keyword>
<dbReference type="GO" id="GO:0020037">
    <property type="term" value="F:heme binding"/>
    <property type="evidence" value="ECO:0007669"/>
    <property type="project" value="InterPro"/>
</dbReference>
<evidence type="ECO:0000256" key="5">
    <source>
        <dbReference type="ARBA" id="ARBA00022759"/>
    </source>
</evidence>
<dbReference type="SUPFAM" id="SSF47807">
    <property type="entry name" value="5' to 3' exonuclease, C-terminal subdomain"/>
    <property type="match status" value="1"/>
</dbReference>
<dbReference type="Gene3D" id="3.40.50.1010">
    <property type="entry name" value="5'-nuclease"/>
    <property type="match status" value="1"/>
</dbReference>
<dbReference type="Pfam" id="PF00867">
    <property type="entry name" value="XPG_I"/>
    <property type="match status" value="1"/>
</dbReference>
<dbReference type="OrthoDB" id="2959108at2759"/>
<evidence type="ECO:0000313" key="15">
    <source>
        <dbReference type="EMBL" id="KAF8379409.1"/>
    </source>
</evidence>
<comment type="subcellular location">
    <subcellularLocation>
        <location evidence="2">Nucleus</location>
    </subcellularLocation>
</comment>
<proteinExistence type="inferred from homology"/>
<evidence type="ECO:0000256" key="11">
    <source>
        <dbReference type="ARBA" id="ARBA00038112"/>
    </source>
</evidence>
<evidence type="ECO:0000256" key="9">
    <source>
        <dbReference type="ARBA" id="ARBA00023204"/>
    </source>
</evidence>
<evidence type="ECO:0000256" key="3">
    <source>
        <dbReference type="ARBA" id="ARBA00022722"/>
    </source>
</evidence>
<dbReference type="GO" id="GO:0046872">
    <property type="term" value="F:metal ion binding"/>
    <property type="evidence" value="ECO:0007669"/>
    <property type="project" value="UniProtKB-KW"/>
</dbReference>
<dbReference type="OMA" id="RNLYFRT"/>
<evidence type="ECO:0000256" key="2">
    <source>
        <dbReference type="ARBA" id="ARBA00004123"/>
    </source>
</evidence>
<dbReference type="InterPro" id="IPR002016">
    <property type="entry name" value="Haem_peroxidase"/>
</dbReference>
<dbReference type="Pfam" id="PF00752">
    <property type="entry name" value="XPG_N"/>
    <property type="match status" value="1"/>
</dbReference>
<evidence type="ECO:0000256" key="12">
    <source>
        <dbReference type="ARBA" id="ARBA00073453"/>
    </source>
</evidence>
<accession>A0A834YE25</accession>
<dbReference type="InterPro" id="IPR036279">
    <property type="entry name" value="5-3_exonuclease_C_sf"/>
</dbReference>
<dbReference type="InterPro" id="IPR006086">
    <property type="entry name" value="XPG-I_dom"/>
</dbReference>
<evidence type="ECO:0000256" key="6">
    <source>
        <dbReference type="ARBA" id="ARBA00022763"/>
    </source>
</evidence>
<evidence type="ECO:0000256" key="10">
    <source>
        <dbReference type="ARBA" id="ARBA00023242"/>
    </source>
</evidence>
<dbReference type="EMBL" id="JABCRI010000022">
    <property type="protein sequence ID" value="KAF8379409.1"/>
    <property type="molecule type" value="Genomic_DNA"/>
</dbReference>
<protein>
    <recommendedName>
        <fullName evidence="12">Flap endonuclease GEN-like 1</fullName>
    </recommendedName>
</protein>
<dbReference type="InterPro" id="IPR006084">
    <property type="entry name" value="XPG/Rad2"/>
</dbReference>
<dbReference type="AlphaFoldDB" id="A0A834YE25"/>
<dbReference type="PANTHER" id="PTHR11081:SF59">
    <property type="entry name" value="FI23547P1"/>
    <property type="match status" value="1"/>
</dbReference>
<keyword evidence="8" id="KW-0460">Magnesium</keyword>
<dbReference type="SMART" id="SM00485">
    <property type="entry name" value="XPGN"/>
    <property type="match status" value="1"/>
</dbReference>
<comment type="cofactor">
    <cofactor evidence="1">
        <name>Mg(2+)</name>
        <dbReference type="ChEBI" id="CHEBI:18420"/>
    </cofactor>
</comment>
<dbReference type="SUPFAM" id="SSF88723">
    <property type="entry name" value="PIN domain-like"/>
    <property type="match status" value="1"/>
</dbReference>
<dbReference type="InterPro" id="IPR006085">
    <property type="entry name" value="XPG_DNA_repair_N"/>
</dbReference>
<dbReference type="CDD" id="cd09869">
    <property type="entry name" value="PIN_GEN1"/>
    <property type="match status" value="1"/>
</dbReference>
<comment type="caution">
    <text evidence="15">The sequence shown here is derived from an EMBL/GenBank/DDBJ whole genome shotgun (WGS) entry which is preliminary data.</text>
</comment>
<dbReference type="GO" id="GO:0004601">
    <property type="term" value="F:peroxidase activity"/>
    <property type="evidence" value="ECO:0007669"/>
    <property type="project" value="InterPro"/>
</dbReference>
<organism evidence="15 16">
    <name type="scientific">Tetracentron sinense</name>
    <name type="common">Spur-leaf</name>
    <dbReference type="NCBI Taxonomy" id="13715"/>
    <lineage>
        <taxon>Eukaryota</taxon>
        <taxon>Viridiplantae</taxon>
        <taxon>Streptophyta</taxon>
        <taxon>Embryophyta</taxon>
        <taxon>Tracheophyta</taxon>
        <taxon>Spermatophyta</taxon>
        <taxon>Magnoliopsida</taxon>
        <taxon>Trochodendrales</taxon>
        <taxon>Trochodendraceae</taxon>
        <taxon>Tetracentron</taxon>
    </lineage>
</organism>
<feature type="compositionally biased region" description="Polar residues" evidence="13">
    <location>
        <begin position="595"/>
        <end position="612"/>
    </location>
</feature>
<keyword evidence="7" id="KW-0378">Hydrolase</keyword>
<dbReference type="GO" id="GO:0006979">
    <property type="term" value="P:response to oxidative stress"/>
    <property type="evidence" value="ECO:0007669"/>
    <property type="project" value="InterPro"/>
</dbReference>
<name>A0A834YE25_TETSI</name>
<gene>
    <name evidence="15" type="ORF">HHK36_028844</name>
</gene>
<evidence type="ECO:0000256" key="8">
    <source>
        <dbReference type="ARBA" id="ARBA00022842"/>
    </source>
</evidence>
<keyword evidence="10" id="KW-0539">Nucleus</keyword>
<sequence length="668" mass="75988">MGIGGNFWDLLKPYARNEGFDFLRNKKVAVDLSFWIVQHETALKNNARNPHLRLTFFRTINLFSKLGAYPVFVVDGIPSPLKARARIDRFFRSSGIDLSALPKADEGISVERNGAFTKCVRECVELLELLGLPVLKAKSEAEALCAQLNVEGHVDACITADSDAFLFGAKCVLKYIQPNSREPFECYHISDIEAGLGLKRKHLVAISLLVGNDHDLNGVPGIGLDTALRFVRMYTEDEVLNRLHEVGKGNIPLFQGGIKSLGSKRAHLKLACQYCDARKNKEQKKHENWQIKVCKKIAMEQNFPNNEIIEMYLSDNHGNFIDESSRRTKSPHCSFCGHPGSKRAHLKLACQYCDVSYNGGCMQKLVGFKCECFTCDMARKNKEQKKHENWQIKVCKKIAMEQNFPNNEIIEMYLSDNHGNFIENDGPCLSWENPKIEPLVDFLSFHQRWEPSYVRQRMLPMLSTIFLREMASSTTERLLYGQYEFNSIQRVKVRFGHQLYVVSWKKAAPAMNSVIHTIPTEESDLQQGGLMEVSESIDLLDEPDVPQIHVDDGCWFLLTDENMELVQAAFPEKVSSFLQEKEMKESKSRRKKSSLGSDTTHKSASPKSRGTQLSITEFYRSTKVLIQPKQEEDLAKNSDNHAEGISNGRKKKLSPNLPKSVRRRLLFD</sequence>
<evidence type="ECO:0000256" key="4">
    <source>
        <dbReference type="ARBA" id="ARBA00022723"/>
    </source>
</evidence>
<keyword evidence="6" id="KW-0227">DNA damage</keyword>
<dbReference type="FunFam" id="1.10.150.20:FF:000030">
    <property type="entry name" value="Flap endonuclease GEN-like 1"/>
    <property type="match status" value="1"/>
</dbReference>
<reference evidence="15 16" key="1">
    <citation type="submission" date="2020-04" db="EMBL/GenBank/DDBJ databases">
        <title>Plant Genome Project.</title>
        <authorList>
            <person name="Zhang R.-G."/>
        </authorList>
    </citation>
    <scope>NUCLEOTIDE SEQUENCE [LARGE SCALE GENOMIC DNA]</scope>
    <source>
        <strain evidence="15">YNK0</strain>
        <tissue evidence="15">Leaf</tissue>
    </source>
</reference>
<dbReference type="GO" id="GO:0006281">
    <property type="term" value="P:DNA repair"/>
    <property type="evidence" value="ECO:0007669"/>
    <property type="project" value="UniProtKB-KW"/>
</dbReference>